<evidence type="ECO:0000259" key="8">
    <source>
        <dbReference type="Pfam" id="PF00171"/>
    </source>
</evidence>
<dbReference type="EC" id="1.2.1.88" evidence="2"/>
<dbReference type="PANTHER" id="PTHR42862:SF1">
    <property type="entry name" value="DELTA-1-PYRROLINE-5-CARBOXYLATE DEHYDROGENASE 2, ISOFORM A-RELATED"/>
    <property type="match status" value="1"/>
</dbReference>
<dbReference type="Proteomes" id="UP001056109">
    <property type="component" value="Chromosome"/>
</dbReference>
<dbReference type="InterPro" id="IPR029510">
    <property type="entry name" value="Ald_DH_CS_GLU"/>
</dbReference>
<dbReference type="Pfam" id="PF01619">
    <property type="entry name" value="Pro_dh"/>
    <property type="match status" value="1"/>
</dbReference>
<comment type="pathway">
    <text evidence="1">Amino-acid degradation; L-proline degradation into L-glutamate; L-glutamate from L-proline: step 2/2.</text>
</comment>
<dbReference type="InterPro" id="IPR015590">
    <property type="entry name" value="Aldehyde_DH_dom"/>
</dbReference>
<dbReference type="InterPro" id="IPR050485">
    <property type="entry name" value="Proline_metab_enzyme"/>
</dbReference>
<proteinExistence type="inferred from homology"/>
<keyword evidence="4" id="KW-0520">NAD</keyword>
<evidence type="ECO:0000256" key="3">
    <source>
        <dbReference type="ARBA" id="ARBA00023002"/>
    </source>
</evidence>
<dbReference type="InterPro" id="IPR016160">
    <property type="entry name" value="Ald_DH_CS_CYS"/>
</dbReference>
<dbReference type="Gene3D" id="3.40.605.10">
    <property type="entry name" value="Aldehyde Dehydrogenase, Chain A, domain 1"/>
    <property type="match status" value="1"/>
</dbReference>
<sequence>MVTSLKNDIDLPHVAQDAIRRAKIWADRAAELPTDRAGQLLADVLACEGGLDFTIDFVDKVIRPENKQVAARNLEKLSTQKIDFLPAYLSLPAMVGGKMATLAPSIVVGSAFRVFRALVGDLVLDTSPKKLGPAIRQLRKDGSRLNLNLLGEAVLGKKEARRRLSAVMDLLDHEDVDYVSIKVSAVLGVHNPWGYDKAVADAVAGLYPLYHKAHQLGKFVNLDMEEYHDLHLTIDVFKQLLEMPQFHDYSAGIVLQAYLPDALEAMVDLQQWASQRVAGGGAPIKVRLVKGANLPMERVDAVMHGWTLATQPSKAASDANYLRILEYALRREHIRNVHLGIAGHNMFSLGFALSLIEARGITEGYDVEMLKGMATNQARAVREDVGTILYYVPVVDPAEFDVAISYLVRRLEESAAEENFMSGVFDFPHDVSVFERERQRYVTALLGAFPQADEQLRKVLPIEGIGEVPELSFGPRRIQDRRVDDVELVTSFHNVADSDPSLPANVSWASSIFQRMATDDLGTQLADSARVHTEEEVVERISQARDAAQSWADRPAHERASILRKAGKIIGQRRADFITVAGNECGKILHEGDIEVSEAIDFCHYYADLAEELETLDGVDIQPAQVTAAVPPWNFPIAIATGSVAAPLVTGSAVVFKPAEQARRTGALVAQAMWDAGVPREVLQLIDIHPDDLPDAGRALVTQVDQVVFTGSAQTAQLFRSWKPDLRIFAETSGKNAIIVTEQADIDLAAKDIVTSAFGHAGQKCSACSLAILVGSMADSKRLLDQIVDATRSLVVAYPDTPDAEMGPVIEPVAGKLERGLAQLEPGQKWLLTPKQLDDSGRLWSPGIRYGITPGSEFHQTEYFGPVLGIMRAKDLDEAIELQNGVDYGLTGGIHSLDGDEISTWLDRVQVGNAYVNRGITGAIVRRQPFGGWKRSSVGTGSKAGGPDHLLGMVHVSARNDDSVSDLEIVREDISNGMMGELFDLAHAVEPHRKDLFKATVRNVDHALMTRYTADIDVSQLGVEKNILRYKPASVHVRIEDRHEWDLALVMVVGAAAGGADITVSVAGEIPGSFAVLLYRHGIALTVESHEAWLKKLTAEPAFPSRIRYVGENAADIARGVEGSIDVAIYAEPLTGNGRVDLRPFFREQAIAATNHRFGDHTRILDGVL</sequence>
<dbReference type="PANTHER" id="PTHR42862">
    <property type="entry name" value="DELTA-1-PYRROLINE-5-CARBOXYLATE DEHYDROGENASE 1, ISOFORM A-RELATED"/>
    <property type="match status" value="1"/>
</dbReference>
<evidence type="ECO:0000256" key="6">
    <source>
        <dbReference type="PROSITE-ProRule" id="PRU10007"/>
    </source>
</evidence>
<dbReference type="RefSeq" id="WP_252672583.1">
    <property type="nucleotide sequence ID" value="NZ_CP099547.1"/>
</dbReference>
<evidence type="ECO:0000256" key="1">
    <source>
        <dbReference type="ARBA" id="ARBA00004786"/>
    </source>
</evidence>
<dbReference type="SUPFAM" id="SSF53720">
    <property type="entry name" value="ALDH-like"/>
    <property type="match status" value="1"/>
</dbReference>
<evidence type="ECO:0000256" key="4">
    <source>
        <dbReference type="ARBA" id="ARBA00023027"/>
    </source>
</evidence>
<dbReference type="PROSITE" id="PS00070">
    <property type="entry name" value="ALDEHYDE_DEHYDR_CYS"/>
    <property type="match status" value="1"/>
</dbReference>
<evidence type="ECO:0000256" key="2">
    <source>
        <dbReference type="ARBA" id="ARBA00012884"/>
    </source>
</evidence>
<dbReference type="PROSITE" id="PS00687">
    <property type="entry name" value="ALDEHYDE_DEHYDR_GLU"/>
    <property type="match status" value="1"/>
</dbReference>
<dbReference type="SUPFAM" id="SSF51730">
    <property type="entry name" value="FAD-linked oxidoreductase"/>
    <property type="match status" value="1"/>
</dbReference>
<dbReference type="InterPro" id="IPR016161">
    <property type="entry name" value="Ald_DH/histidinol_DH"/>
</dbReference>
<comment type="similarity">
    <text evidence="7">Belongs to the aldehyde dehydrogenase family.</text>
</comment>
<evidence type="ECO:0000313" key="10">
    <source>
        <dbReference type="EMBL" id="USR78769.1"/>
    </source>
</evidence>
<dbReference type="PIRSF" id="PIRSF000197">
    <property type="entry name" value="Bifunct_PutA"/>
    <property type="match status" value="1"/>
</dbReference>
<evidence type="ECO:0000256" key="5">
    <source>
        <dbReference type="ARBA" id="ARBA00048142"/>
    </source>
</evidence>
<keyword evidence="3 7" id="KW-0560">Oxidoreductase</keyword>
<feature type="domain" description="Aldehyde dehydrogenase" evidence="8">
    <location>
        <begin position="530"/>
        <end position="950"/>
    </location>
</feature>
<dbReference type="Gene3D" id="3.40.309.10">
    <property type="entry name" value="Aldehyde Dehydrogenase, Chain A, domain 2"/>
    <property type="match status" value="1"/>
</dbReference>
<dbReference type="EMBL" id="CP099547">
    <property type="protein sequence ID" value="USR78769.1"/>
    <property type="molecule type" value="Genomic_DNA"/>
</dbReference>
<dbReference type="Gene3D" id="3.20.20.220">
    <property type="match status" value="1"/>
</dbReference>
<feature type="active site" evidence="6">
    <location>
        <position position="731"/>
    </location>
</feature>
<name>A0ABY5AEZ0_9ACTO</name>
<dbReference type="InterPro" id="IPR025703">
    <property type="entry name" value="Bifunct_PutA"/>
</dbReference>
<gene>
    <name evidence="10" type="ORF">NG665_05080</name>
</gene>
<protein>
    <recommendedName>
        <fullName evidence="2">L-glutamate gamma-semialdehyde dehydrogenase</fullName>
        <ecNumber evidence="2">1.2.1.88</ecNumber>
    </recommendedName>
</protein>
<evidence type="ECO:0000259" key="9">
    <source>
        <dbReference type="Pfam" id="PF01619"/>
    </source>
</evidence>
<evidence type="ECO:0000256" key="7">
    <source>
        <dbReference type="RuleBase" id="RU003345"/>
    </source>
</evidence>
<reference evidence="10" key="1">
    <citation type="submission" date="2022-06" db="EMBL/GenBank/DDBJ databases">
        <title>Complete Genome Sequence of Arcanobacterium pinnipediorum strain DSM 28752 isolated from a harbour seal.</title>
        <authorList>
            <person name="Borowiak M."/>
            <person name="Kreitlow A."/>
            <person name="Alssahen M."/>
            <person name="Malorny B."/>
            <person name="Laemmler C."/>
            <person name="Prenger-Berninghoff E."/>
            <person name="Siebert U."/>
            <person name="Ploetz M."/>
            <person name="Abdulmawjood A."/>
        </authorList>
    </citation>
    <scope>NUCLEOTIDE SEQUENCE</scope>
    <source>
        <strain evidence="10">DSM 28752</strain>
    </source>
</reference>
<keyword evidence="11" id="KW-1185">Reference proteome</keyword>
<feature type="domain" description="Proline dehydrogenase" evidence="9">
    <location>
        <begin position="134"/>
        <end position="422"/>
    </location>
</feature>
<dbReference type="InterPro" id="IPR002872">
    <property type="entry name" value="Proline_DH_dom"/>
</dbReference>
<dbReference type="Pfam" id="PF00171">
    <property type="entry name" value="Aldedh"/>
    <property type="match status" value="1"/>
</dbReference>
<dbReference type="InterPro" id="IPR016162">
    <property type="entry name" value="Ald_DH_N"/>
</dbReference>
<evidence type="ECO:0000313" key="11">
    <source>
        <dbReference type="Proteomes" id="UP001056109"/>
    </source>
</evidence>
<dbReference type="InterPro" id="IPR029041">
    <property type="entry name" value="FAD-linked_oxidoreductase-like"/>
</dbReference>
<dbReference type="InterPro" id="IPR016163">
    <property type="entry name" value="Ald_DH_C"/>
</dbReference>
<comment type="catalytic activity">
    <reaction evidence="5">
        <text>L-glutamate 5-semialdehyde + NAD(+) + H2O = L-glutamate + NADH + 2 H(+)</text>
        <dbReference type="Rhea" id="RHEA:30235"/>
        <dbReference type="ChEBI" id="CHEBI:15377"/>
        <dbReference type="ChEBI" id="CHEBI:15378"/>
        <dbReference type="ChEBI" id="CHEBI:29985"/>
        <dbReference type="ChEBI" id="CHEBI:57540"/>
        <dbReference type="ChEBI" id="CHEBI:57945"/>
        <dbReference type="ChEBI" id="CHEBI:58066"/>
        <dbReference type="EC" id="1.2.1.88"/>
    </reaction>
</comment>
<accession>A0ABY5AEZ0</accession>
<organism evidence="10 11">
    <name type="scientific">Arcanobacterium pinnipediorum</name>
    <dbReference type="NCBI Taxonomy" id="1503041"/>
    <lineage>
        <taxon>Bacteria</taxon>
        <taxon>Bacillati</taxon>
        <taxon>Actinomycetota</taxon>
        <taxon>Actinomycetes</taxon>
        <taxon>Actinomycetales</taxon>
        <taxon>Actinomycetaceae</taxon>
        <taxon>Arcanobacterium</taxon>
    </lineage>
</organism>